<dbReference type="EMBL" id="JADGJQ010000039">
    <property type="protein sequence ID" value="KAJ3176612.1"/>
    <property type="molecule type" value="Genomic_DNA"/>
</dbReference>
<gene>
    <name evidence="1" type="ORF">HDU87_004940</name>
</gene>
<accession>A0AAD5THV8</accession>
<dbReference type="Proteomes" id="UP001212152">
    <property type="component" value="Unassembled WGS sequence"/>
</dbReference>
<sequence length="281" mass="31294">MAASIDDAPLQQHPLRKTRWPLTPHEHIPFSHSVAAELTAATVAGALVAPIITIIDRAIFLNASGTQHLPAALLMGTRELFRHPIKSFRQPACLFMFAVYAGTYATANTVHTICDYQGRDWFWPKFYATSVVNVGLCVAKDVYFTKWFGTGLPKPVPLRSYTLYTARDFLTVYASFNLPPIIADHLFQRQGIPRPQAEVAAQLLAPCAVQFVSTPMHLVGMDFYNRPGATVGERFANVRKEYVKSTTARVGRIFAAFGLGGVANQRFRVIGQDWLKQWHSS</sequence>
<comment type="caution">
    <text evidence="1">The sequence shown here is derived from an EMBL/GenBank/DDBJ whole genome shotgun (WGS) entry which is preliminary data.</text>
</comment>
<dbReference type="GO" id="GO:0005739">
    <property type="term" value="C:mitochondrion"/>
    <property type="evidence" value="ECO:0007669"/>
    <property type="project" value="TreeGrafter"/>
</dbReference>
<dbReference type="PANTHER" id="PTHR37845:SF1">
    <property type="entry name" value="SEQUENCE ORPHAN"/>
    <property type="match status" value="1"/>
</dbReference>
<name>A0AAD5THV8_9FUNG</name>
<dbReference type="PANTHER" id="PTHR37845">
    <property type="entry name" value="SEQUENCE ORPHAN"/>
    <property type="match status" value="1"/>
</dbReference>
<dbReference type="AlphaFoldDB" id="A0AAD5THV8"/>
<reference evidence="1" key="1">
    <citation type="submission" date="2020-05" db="EMBL/GenBank/DDBJ databases">
        <title>Phylogenomic resolution of chytrid fungi.</title>
        <authorList>
            <person name="Stajich J.E."/>
            <person name="Amses K."/>
            <person name="Simmons R."/>
            <person name="Seto K."/>
            <person name="Myers J."/>
            <person name="Bonds A."/>
            <person name="Quandt C.A."/>
            <person name="Barry K."/>
            <person name="Liu P."/>
            <person name="Grigoriev I."/>
            <person name="Longcore J.E."/>
            <person name="James T.Y."/>
        </authorList>
    </citation>
    <scope>NUCLEOTIDE SEQUENCE</scope>
    <source>
        <strain evidence="1">JEL0379</strain>
    </source>
</reference>
<dbReference type="InterPro" id="IPR038781">
    <property type="entry name" value="C365.16-ike"/>
</dbReference>
<keyword evidence="2" id="KW-1185">Reference proteome</keyword>
<organism evidence="1 2">
    <name type="scientific">Geranomyces variabilis</name>
    <dbReference type="NCBI Taxonomy" id="109894"/>
    <lineage>
        <taxon>Eukaryota</taxon>
        <taxon>Fungi</taxon>
        <taxon>Fungi incertae sedis</taxon>
        <taxon>Chytridiomycota</taxon>
        <taxon>Chytridiomycota incertae sedis</taxon>
        <taxon>Chytridiomycetes</taxon>
        <taxon>Spizellomycetales</taxon>
        <taxon>Powellomycetaceae</taxon>
        <taxon>Geranomyces</taxon>
    </lineage>
</organism>
<protein>
    <submittedName>
        <fullName evidence="1">Uncharacterized protein</fullName>
    </submittedName>
</protein>
<proteinExistence type="predicted"/>
<evidence type="ECO:0000313" key="1">
    <source>
        <dbReference type="EMBL" id="KAJ3176612.1"/>
    </source>
</evidence>
<evidence type="ECO:0000313" key="2">
    <source>
        <dbReference type="Proteomes" id="UP001212152"/>
    </source>
</evidence>